<proteinExistence type="predicted"/>
<evidence type="ECO:0000313" key="1">
    <source>
        <dbReference type="EMBL" id="KAF2258831.1"/>
    </source>
</evidence>
<gene>
    <name evidence="1" type="ORF">CC78DRAFT_477238</name>
</gene>
<protein>
    <recommendedName>
        <fullName evidence="3">Kinesin light chain</fullName>
    </recommendedName>
</protein>
<dbReference type="InterPro" id="IPR011990">
    <property type="entry name" value="TPR-like_helical_dom_sf"/>
</dbReference>
<dbReference type="Proteomes" id="UP000800093">
    <property type="component" value="Unassembled WGS sequence"/>
</dbReference>
<dbReference type="EMBL" id="ML986735">
    <property type="protein sequence ID" value="KAF2258831.1"/>
    <property type="molecule type" value="Genomic_DNA"/>
</dbReference>
<dbReference type="PANTHER" id="PTHR46082">
    <property type="entry name" value="ATP/GTP-BINDING PROTEIN-RELATED"/>
    <property type="match status" value="1"/>
</dbReference>
<dbReference type="Pfam" id="PF13374">
    <property type="entry name" value="TPR_10"/>
    <property type="match status" value="2"/>
</dbReference>
<feature type="non-terminal residue" evidence="1">
    <location>
        <position position="1"/>
    </location>
</feature>
<dbReference type="PANTHER" id="PTHR46082:SF6">
    <property type="entry name" value="AAA+ ATPASE DOMAIN-CONTAINING PROTEIN-RELATED"/>
    <property type="match status" value="1"/>
</dbReference>
<evidence type="ECO:0000313" key="2">
    <source>
        <dbReference type="Proteomes" id="UP000800093"/>
    </source>
</evidence>
<dbReference type="SUPFAM" id="SSF48452">
    <property type="entry name" value="TPR-like"/>
    <property type="match status" value="1"/>
</dbReference>
<sequence length="92" mass="10310">GGLKEAEELEVQVVETRKMVLGVEHPNTLASMTNLALTYRNQGQWAKAEELEVQAMKTMKRVFGEEHPKTLTTTSDLALTYTGKTQARCQSR</sequence>
<dbReference type="InterPro" id="IPR053137">
    <property type="entry name" value="NLR-like"/>
</dbReference>
<dbReference type="Gene3D" id="1.25.40.10">
    <property type="entry name" value="Tetratricopeptide repeat domain"/>
    <property type="match status" value="1"/>
</dbReference>
<dbReference type="OrthoDB" id="5986190at2759"/>
<evidence type="ECO:0008006" key="3">
    <source>
        <dbReference type="Google" id="ProtNLM"/>
    </source>
</evidence>
<reference evidence="2" key="1">
    <citation type="journal article" date="2020" name="Stud. Mycol.">
        <title>101 Dothideomycetes genomes: A test case for predicting lifestyles and emergence of pathogens.</title>
        <authorList>
            <person name="Haridas S."/>
            <person name="Albert R."/>
            <person name="Binder M."/>
            <person name="Bloem J."/>
            <person name="LaButti K."/>
            <person name="Salamov A."/>
            <person name="Andreopoulos B."/>
            <person name="Baker S."/>
            <person name="Barry K."/>
            <person name="Bills G."/>
            <person name="Bluhm B."/>
            <person name="Cannon C."/>
            <person name="Castanera R."/>
            <person name="Culley D."/>
            <person name="Daum C."/>
            <person name="Ezra D."/>
            <person name="Gonzalez J."/>
            <person name="Henrissat B."/>
            <person name="Kuo A."/>
            <person name="Liang C."/>
            <person name="Lipzen A."/>
            <person name="Lutzoni F."/>
            <person name="Magnuson J."/>
            <person name="Mondo S."/>
            <person name="Nolan M."/>
            <person name="Ohm R."/>
            <person name="Pangilinan J."/>
            <person name="Park H.-J."/>
            <person name="Ramirez L."/>
            <person name="Alfaro M."/>
            <person name="Sun H."/>
            <person name="Tritt A."/>
            <person name="Yoshinaga Y."/>
            <person name="Zwiers L.-H."/>
            <person name="Turgeon B."/>
            <person name="Goodwin S."/>
            <person name="Spatafora J."/>
            <person name="Crous P."/>
            <person name="Grigoriev I."/>
        </authorList>
    </citation>
    <scope>NUCLEOTIDE SEQUENCE [LARGE SCALE GENOMIC DNA]</scope>
    <source>
        <strain evidence="2">CBS 304.66</strain>
    </source>
</reference>
<name>A0A9P4JYP3_9PLEO</name>
<dbReference type="AlphaFoldDB" id="A0A9P4JYP3"/>
<comment type="caution">
    <text evidence="1">The sequence shown here is derived from an EMBL/GenBank/DDBJ whole genome shotgun (WGS) entry which is preliminary data.</text>
</comment>
<keyword evidence="2" id="KW-1185">Reference proteome</keyword>
<organism evidence="1 2">
    <name type="scientific">Lojkania enalia</name>
    <dbReference type="NCBI Taxonomy" id="147567"/>
    <lineage>
        <taxon>Eukaryota</taxon>
        <taxon>Fungi</taxon>
        <taxon>Dikarya</taxon>
        <taxon>Ascomycota</taxon>
        <taxon>Pezizomycotina</taxon>
        <taxon>Dothideomycetes</taxon>
        <taxon>Pleosporomycetidae</taxon>
        <taxon>Pleosporales</taxon>
        <taxon>Pleosporales incertae sedis</taxon>
        <taxon>Lojkania</taxon>
    </lineage>
</organism>
<accession>A0A9P4JYP3</accession>